<keyword evidence="2" id="KW-1185">Reference proteome</keyword>
<organism evidence="1 2">
    <name type="scientific">Artemia franciscana</name>
    <name type="common">Brine shrimp</name>
    <name type="synonym">Artemia sanfranciscana</name>
    <dbReference type="NCBI Taxonomy" id="6661"/>
    <lineage>
        <taxon>Eukaryota</taxon>
        <taxon>Metazoa</taxon>
        <taxon>Ecdysozoa</taxon>
        <taxon>Arthropoda</taxon>
        <taxon>Crustacea</taxon>
        <taxon>Branchiopoda</taxon>
        <taxon>Anostraca</taxon>
        <taxon>Artemiidae</taxon>
        <taxon>Artemia</taxon>
    </lineage>
</organism>
<dbReference type="Proteomes" id="UP001187531">
    <property type="component" value="Unassembled WGS sequence"/>
</dbReference>
<gene>
    <name evidence="1" type="ORF">QYM36_003703</name>
</gene>
<dbReference type="EMBL" id="JAVRJZ010000006">
    <property type="protein sequence ID" value="KAK2721504.1"/>
    <property type="molecule type" value="Genomic_DNA"/>
</dbReference>
<reference evidence="1" key="1">
    <citation type="submission" date="2023-07" db="EMBL/GenBank/DDBJ databases">
        <title>Chromosome-level genome assembly of Artemia franciscana.</title>
        <authorList>
            <person name="Jo E."/>
        </authorList>
    </citation>
    <scope>NUCLEOTIDE SEQUENCE</scope>
    <source>
        <tissue evidence="1">Whole body</tissue>
    </source>
</reference>
<protein>
    <recommendedName>
        <fullName evidence="3">Cc8L18.2-like protein</fullName>
    </recommendedName>
</protein>
<dbReference type="PANTHER" id="PTHR46601">
    <property type="entry name" value="ULP_PROTEASE DOMAIN-CONTAINING PROTEIN"/>
    <property type="match status" value="1"/>
</dbReference>
<proteinExistence type="predicted"/>
<name>A0AA88I4H9_ARTSF</name>
<evidence type="ECO:0000313" key="1">
    <source>
        <dbReference type="EMBL" id="KAK2721504.1"/>
    </source>
</evidence>
<evidence type="ECO:0008006" key="3">
    <source>
        <dbReference type="Google" id="ProtNLM"/>
    </source>
</evidence>
<evidence type="ECO:0000313" key="2">
    <source>
        <dbReference type="Proteomes" id="UP001187531"/>
    </source>
</evidence>
<accession>A0AA88I4H9</accession>
<dbReference type="AlphaFoldDB" id="A0AA88I4H9"/>
<sequence length="569" mass="65538">MVKQARKLKREKGILAIPDPKKGNTLSENTVKLVTDFYQCDENSKILPGAKDKVRIKKDIYRQKRLILSNLRELYSCFKWECPDLKIGFSKFCSIRPKWCVLAGSAGTHTVCVCSIHQNVKLLLDAVKIEESYKDLIKMLVCNVENSECMLRHCDNCPSDDALIEYLTAKLSEDYDLEEEIIISQWVNTDRTEMVKQSISVEGFISLLSKSVENLFPHSYITKSQSKTFQKLKEDPPLNTAIIVMDFSENYSYTIQNDIQSYHWNRGGCTIHPVGLYLKKDDKVLISNHCFISDDLQHDTCFVNYVQKEISKWLKENHPKINQVHYFTDGCAGQYKNRNSFKNLTNHHEDFGMKPEHSFFATSHGKSICDGLGGTVKRILRKASLQLSDENQIKTATAVYDFCKVNIEKINFHFIDKKNAEAFRLKLASRFLTIKTIPGTRSFHYFKPLNTNEIEIRRTTDSPNPTLMFSFDSATDWVCIQPSLNDYVAANYDGKWYFGLVKTVFHEEEDAEILFLHPPGPAPSFYWPQRGDLCIIPLEHIISTVDAPQSSSTGRMYYFKTECIRKTEE</sequence>
<comment type="caution">
    <text evidence="1">The sequence shown here is derived from an EMBL/GenBank/DDBJ whole genome shotgun (WGS) entry which is preliminary data.</text>
</comment>
<dbReference type="PANTHER" id="PTHR46601:SF1">
    <property type="entry name" value="ADF-H DOMAIN-CONTAINING PROTEIN"/>
    <property type="match status" value="1"/>
</dbReference>